<sequence>MSNQLSTIQIIEFDAMVKAAYQGRGLLRKTVRVKQNVVAGQVKFRRYKSGMATQRLPQTRVQPMGQGYAEATATVTDWNAADYTDVFDQSKTNIEERPIIAANAARAVERREDQLIINALDAALGSHTIAHGGTGMTTAKIRRINRLFDQRAVPREDRFVAISAGGKEDLLGENILIDDRYVPRGSVTNGELPAGIFGCNIIVVDERAEGGLPTSSVTVSSVVYNQRVCYAWEKNAIGLAVGLDKRVAIDWVPDMTSWLVNQMFSGGAVCIDPAGVIQLETLEAPVS</sequence>
<protein>
    <recommendedName>
        <fullName evidence="2">Major capsid protein</fullName>
    </recommendedName>
</protein>
<reference evidence="1" key="1">
    <citation type="submission" date="2020-04" db="EMBL/GenBank/DDBJ databases">
        <authorList>
            <person name="Chiriac C."/>
            <person name="Salcher M."/>
            <person name="Ghai R."/>
            <person name="Kavagutti S V."/>
        </authorList>
    </citation>
    <scope>NUCLEOTIDE SEQUENCE</scope>
</reference>
<gene>
    <name evidence="1" type="ORF">UFOVP99_29</name>
</gene>
<name>A0A6J5L533_9CAUD</name>
<dbReference type="EMBL" id="LR796221">
    <property type="protein sequence ID" value="CAB4128366.1"/>
    <property type="molecule type" value="Genomic_DNA"/>
</dbReference>
<proteinExistence type="predicted"/>
<accession>A0A6J5L533</accession>
<evidence type="ECO:0000313" key="1">
    <source>
        <dbReference type="EMBL" id="CAB4128366.1"/>
    </source>
</evidence>
<organism evidence="1">
    <name type="scientific">uncultured Caudovirales phage</name>
    <dbReference type="NCBI Taxonomy" id="2100421"/>
    <lineage>
        <taxon>Viruses</taxon>
        <taxon>Duplodnaviria</taxon>
        <taxon>Heunggongvirae</taxon>
        <taxon>Uroviricota</taxon>
        <taxon>Caudoviricetes</taxon>
        <taxon>Peduoviridae</taxon>
        <taxon>Maltschvirus</taxon>
        <taxon>Maltschvirus maltsch</taxon>
    </lineage>
</organism>
<dbReference type="InterPro" id="IPR045565">
    <property type="entry name" value="Phage_capsid_2"/>
</dbReference>
<dbReference type="Pfam" id="PF19821">
    <property type="entry name" value="Phage_capsid_2"/>
    <property type="match status" value="1"/>
</dbReference>
<evidence type="ECO:0008006" key="2">
    <source>
        <dbReference type="Google" id="ProtNLM"/>
    </source>
</evidence>